<dbReference type="RefSeq" id="XP_016210204.1">
    <property type="nucleotide sequence ID" value="XM_016361898.1"/>
</dbReference>
<evidence type="ECO:0000313" key="1">
    <source>
        <dbReference type="EMBL" id="KIW00335.1"/>
    </source>
</evidence>
<gene>
    <name evidence="1" type="ORF">PV09_08048</name>
</gene>
<dbReference type="EMBL" id="KN847564">
    <property type="protein sequence ID" value="KIW00335.1"/>
    <property type="molecule type" value="Genomic_DNA"/>
</dbReference>
<dbReference type="VEuPathDB" id="FungiDB:PV09_08048"/>
<evidence type="ECO:0000313" key="2">
    <source>
        <dbReference type="Proteomes" id="UP000053259"/>
    </source>
</evidence>
<keyword evidence="2" id="KW-1185">Reference proteome</keyword>
<dbReference type="HOGENOM" id="CLU_1289833_0_0_1"/>
<reference evidence="1 2" key="1">
    <citation type="submission" date="2015-01" db="EMBL/GenBank/DDBJ databases">
        <title>The Genome Sequence of Ochroconis gallopava CBS43764.</title>
        <authorList>
            <consortium name="The Broad Institute Genomics Platform"/>
            <person name="Cuomo C."/>
            <person name="de Hoog S."/>
            <person name="Gorbushina A."/>
            <person name="Stielow B."/>
            <person name="Teixiera M."/>
            <person name="Abouelleil A."/>
            <person name="Chapman S.B."/>
            <person name="Priest M."/>
            <person name="Young S.K."/>
            <person name="Wortman J."/>
            <person name="Nusbaum C."/>
            <person name="Birren B."/>
        </authorList>
    </citation>
    <scope>NUCLEOTIDE SEQUENCE [LARGE SCALE GENOMIC DNA]</scope>
    <source>
        <strain evidence="1 2">CBS 43764</strain>
    </source>
</reference>
<dbReference type="InParanoid" id="A0A0D2A1X9"/>
<dbReference type="Proteomes" id="UP000053259">
    <property type="component" value="Unassembled WGS sequence"/>
</dbReference>
<organism evidence="1 2">
    <name type="scientific">Verruconis gallopava</name>
    <dbReference type="NCBI Taxonomy" id="253628"/>
    <lineage>
        <taxon>Eukaryota</taxon>
        <taxon>Fungi</taxon>
        <taxon>Dikarya</taxon>
        <taxon>Ascomycota</taxon>
        <taxon>Pezizomycotina</taxon>
        <taxon>Dothideomycetes</taxon>
        <taxon>Pleosporomycetidae</taxon>
        <taxon>Venturiales</taxon>
        <taxon>Sympoventuriaceae</taxon>
        <taxon>Verruconis</taxon>
    </lineage>
</organism>
<accession>A0A0D2A1X9</accession>
<proteinExistence type="predicted"/>
<dbReference type="GeneID" id="27316021"/>
<name>A0A0D2A1X9_9PEZI</name>
<protein>
    <submittedName>
        <fullName evidence="1">Uncharacterized protein</fullName>
    </submittedName>
</protein>
<dbReference type="AlphaFoldDB" id="A0A0D2A1X9"/>
<sequence>MCIYACNYCPTCKCDSCAKCQNDMQKSQVLPKLATENKLLCTRSLHPVNGKDLCAPRRREIERDIIFRTREALLDSCVNGGRDQKDFITVGPDTNLFGLDAEISLVSLCLSRIHMVKVTNTDIGEMIVEMIMTAERKHCSRWSFCLSCTCTAFSEMNYFPPCECGHREEHHASLANLCKSKSVPMTVKQFAKILLRLEILTDFGDVSLSALANA</sequence>